<feature type="transmembrane region" description="Helical" evidence="10">
    <location>
        <begin position="199"/>
        <end position="223"/>
    </location>
</feature>
<keyword evidence="9 12" id="KW-0496">Mitochondrion</keyword>
<dbReference type="Gene3D" id="1.20.120.80">
    <property type="entry name" value="Cytochrome c oxidase, subunit III, four-helix bundle"/>
    <property type="match status" value="1"/>
</dbReference>
<dbReference type="PANTHER" id="PTHR11403">
    <property type="entry name" value="CYTOCHROME C OXIDASE SUBUNIT III"/>
    <property type="match status" value="1"/>
</dbReference>
<dbReference type="PROSITE" id="PS50253">
    <property type="entry name" value="COX3"/>
    <property type="match status" value="1"/>
</dbReference>
<feature type="transmembrane region" description="Helical" evidence="10">
    <location>
        <begin position="127"/>
        <end position="150"/>
    </location>
</feature>
<dbReference type="InterPro" id="IPR035973">
    <property type="entry name" value="Cyt_c_oxidase_su3-like_sf"/>
</dbReference>
<dbReference type="GO" id="GO:0005739">
    <property type="term" value="C:mitochondrion"/>
    <property type="evidence" value="ECO:0007669"/>
    <property type="project" value="TreeGrafter"/>
</dbReference>
<feature type="transmembrane region" description="Helical" evidence="10">
    <location>
        <begin position="162"/>
        <end position="179"/>
    </location>
</feature>
<dbReference type="PANTHER" id="PTHR11403:SF7">
    <property type="entry name" value="CYTOCHROME C OXIDASE SUBUNIT 3"/>
    <property type="match status" value="1"/>
</dbReference>
<dbReference type="CDD" id="cd01665">
    <property type="entry name" value="Cyt_c_Oxidase_III"/>
    <property type="match status" value="1"/>
</dbReference>
<sequence length="264" mass="31422">MSKFFHPYHLVTESPWPFMGSLSLIIIMVGVVKWFNEFNISLMLLGLFLIILIMIQWWRDVIRESTYQGNHTIKVVKGLRIGMILFILSEVMFFFSFFWAYFHMFLSPSIEIGSLWPPKGILVFNPYSIPLLNTLILLSSGVTITLAHYLLMWDDEYNYEDSFYAIFFTILLGLLFIRYQYKEYCDSYFTIADSVYGSIFFIMTGFHGLHVIIGVIFIIVSMIRSLMFHYSSYHHFGFEAAAWYWHFVDVVWLFLYVFVYWMPF</sequence>
<dbReference type="AlphaFoldDB" id="A0A8F0JWK8"/>
<evidence type="ECO:0000256" key="6">
    <source>
        <dbReference type="ARBA" id="ARBA00022967"/>
    </source>
</evidence>
<feature type="transmembrane region" description="Helical" evidence="10">
    <location>
        <begin position="42"/>
        <end position="59"/>
    </location>
</feature>
<evidence type="ECO:0000256" key="9">
    <source>
        <dbReference type="RuleBase" id="RU003375"/>
    </source>
</evidence>
<dbReference type="InterPro" id="IPR000298">
    <property type="entry name" value="Cyt_c_oxidase-like_su3"/>
</dbReference>
<feature type="transmembrane region" description="Helical" evidence="10">
    <location>
        <begin position="16"/>
        <end position="35"/>
    </location>
</feature>
<dbReference type="GO" id="GO:0004129">
    <property type="term" value="F:cytochrome-c oxidase activity"/>
    <property type="evidence" value="ECO:0007669"/>
    <property type="project" value="InterPro"/>
</dbReference>
<evidence type="ECO:0000256" key="1">
    <source>
        <dbReference type="ARBA" id="ARBA00004141"/>
    </source>
</evidence>
<evidence type="ECO:0000256" key="8">
    <source>
        <dbReference type="ARBA" id="ARBA00023136"/>
    </source>
</evidence>
<comment type="similarity">
    <text evidence="2 9">Belongs to the cytochrome c oxidase subunit 3 family.</text>
</comment>
<comment type="subcellular location">
    <subcellularLocation>
        <location evidence="1">Membrane</location>
        <topology evidence="1">Multi-pass membrane protein</topology>
    </subcellularLocation>
</comment>
<dbReference type="FunFam" id="1.10.287.70:FF:000082">
    <property type="entry name" value="Cytochrome c oxidase subunit 3"/>
    <property type="match status" value="1"/>
</dbReference>
<keyword evidence="5 9" id="KW-0812">Transmembrane</keyword>
<evidence type="ECO:0000256" key="2">
    <source>
        <dbReference type="ARBA" id="ARBA00010581"/>
    </source>
</evidence>
<accession>A0A8F0JWK8</accession>
<evidence type="ECO:0000256" key="5">
    <source>
        <dbReference type="ARBA" id="ARBA00022692"/>
    </source>
</evidence>
<reference evidence="12" key="1">
    <citation type="submission" date="2021-05" db="EMBL/GenBank/DDBJ databases">
        <authorList>
            <person name="Lin J."/>
        </authorList>
    </citation>
    <scope>NUCLEOTIDE SEQUENCE</scope>
</reference>
<dbReference type="EMBL" id="MZ128286">
    <property type="protein sequence ID" value="QWK41506.1"/>
    <property type="molecule type" value="Genomic_DNA"/>
</dbReference>
<organism evidence="12">
    <name type="scientific">Fopius arisanus</name>
    <dbReference type="NCBI Taxonomy" id="64838"/>
    <lineage>
        <taxon>Eukaryota</taxon>
        <taxon>Metazoa</taxon>
        <taxon>Ecdysozoa</taxon>
        <taxon>Arthropoda</taxon>
        <taxon>Hexapoda</taxon>
        <taxon>Insecta</taxon>
        <taxon>Pterygota</taxon>
        <taxon>Neoptera</taxon>
        <taxon>Endopterygota</taxon>
        <taxon>Hymenoptera</taxon>
        <taxon>Apocrita</taxon>
        <taxon>Ichneumonoidea</taxon>
        <taxon>Braconidae</taxon>
        <taxon>Opiinae</taxon>
        <taxon>Fopius</taxon>
    </lineage>
</organism>
<dbReference type="GO" id="GO:0045277">
    <property type="term" value="C:respiratory chain complex IV"/>
    <property type="evidence" value="ECO:0007669"/>
    <property type="project" value="UniProtKB-ARBA"/>
</dbReference>
<name>A0A8F0JWK8_9HYME</name>
<evidence type="ECO:0000256" key="3">
    <source>
        <dbReference type="ARBA" id="ARBA00011164"/>
    </source>
</evidence>
<evidence type="ECO:0000259" key="11">
    <source>
        <dbReference type="PROSITE" id="PS50253"/>
    </source>
</evidence>
<dbReference type="Pfam" id="PF00510">
    <property type="entry name" value="COX3"/>
    <property type="match status" value="1"/>
</dbReference>
<dbReference type="InterPro" id="IPR033945">
    <property type="entry name" value="Cyt_c_oxase_su3_dom"/>
</dbReference>
<gene>
    <name evidence="12" type="primary">cox3</name>
</gene>
<keyword evidence="8 10" id="KW-0472">Membrane</keyword>
<evidence type="ECO:0000256" key="4">
    <source>
        <dbReference type="ARBA" id="ARBA00015944"/>
    </source>
</evidence>
<evidence type="ECO:0000256" key="10">
    <source>
        <dbReference type="SAM" id="Phobius"/>
    </source>
</evidence>
<keyword evidence="7 10" id="KW-1133">Transmembrane helix</keyword>
<dbReference type="Gene3D" id="1.10.287.70">
    <property type="match status" value="1"/>
</dbReference>
<dbReference type="GO" id="GO:0006123">
    <property type="term" value="P:mitochondrial electron transport, cytochrome c to oxygen"/>
    <property type="evidence" value="ECO:0007669"/>
    <property type="project" value="TreeGrafter"/>
</dbReference>
<proteinExistence type="inferred from homology"/>
<feature type="transmembrane region" description="Helical" evidence="10">
    <location>
        <begin position="79"/>
        <end position="106"/>
    </location>
</feature>
<protein>
    <recommendedName>
        <fullName evidence="4 9">Cytochrome c oxidase subunit 3</fullName>
    </recommendedName>
</protein>
<evidence type="ECO:0000256" key="7">
    <source>
        <dbReference type="ARBA" id="ARBA00022989"/>
    </source>
</evidence>
<evidence type="ECO:0000313" key="12">
    <source>
        <dbReference type="EMBL" id="QWK41506.1"/>
    </source>
</evidence>
<comment type="subunit">
    <text evidence="3">Component of the cytochrome c oxidase (complex IV, CIV), a multisubunit enzyme composed of a catalytic core of 3 subunits and several supernumerary subunits. The complex exists as a monomer or a dimer and forms supercomplexes (SCs) in the inner mitochondrial membrane with ubiquinol-cytochrome c oxidoreductase (cytochrome b-c1 complex, complex III, CIII).</text>
</comment>
<comment type="function">
    <text evidence="9">Component of the cytochrome c oxidase, the last enzyme in the mitochondrial electron transport chain which drives oxidative phosphorylation. The respiratory chain contains 3 multisubunit complexes succinate dehydrogenase (complex II, CII), ubiquinol-cytochrome c oxidoreductase (cytochrome b-c1 complex, complex III, CIII) and cytochrome c oxidase (complex IV, CIV), that cooperate to transfer electrons derived from NADH and succinate to molecular oxygen, creating an electrochemical gradient over the inner membrane that drives transmembrane transport and the ATP synthase. Cytochrome c oxidase is the component of the respiratory chain that catalyzes the reduction of oxygen to water. Electrons originating from reduced cytochrome c in the intermembrane space (IMS) are transferred via the dinuclear copper A center (CU(A)) of subunit 2 and heme A of subunit 1 to the active site in subunit 1, a binuclear center (BNC) formed by heme A3 and copper B (CU(B)). The BNC reduces molecular oxygen to 2 water molecules using 4 electrons from cytochrome c in the IMS and 4 protons from the mitochondrial matrix.</text>
</comment>
<keyword evidence="6" id="KW-1278">Translocase</keyword>
<dbReference type="InterPro" id="IPR024791">
    <property type="entry name" value="Cyt_c/ubiquinol_Oxase_su3"/>
</dbReference>
<feature type="transmembrane region" description="Helical" evidence="10">
    <location>
        <begin position="243"/>
        <end position="262"/>
    </location>
</feature>
<feature type="domain" description="Heme-copper oxidase subunit III family profile" evidence="11">
    <location>
        <begin position="4"/>
        <end position="264"/>
    </location>
</feature>
<dbReference type="InterPro" id="IPR013833">
    <property type="entry name" value="Cyt_c_oxidase_su3_a-hlx"/>
</dbReference>
<dbReference type="SUPFAM" id="SSF81452">
    <property type="entry name" value="Cytochrome c oxidase subunit III-like"/>
    <property type="match status" value="1"/>
</dbReference>
<geneLocation type="mitochondrion" evidence="12"/>